<accession>A0A0H2S0E3</accession>
<gene>
    <name evidence="2" type="ORF">SCHPADRAFT_977477</name>
</gene>
<evidence type="ECO:0000259" key="1">
    <source>
        <dbReference type="Pfam" id="PF17168"/>
    </source>
</evidence>
<sequence length="323" mass="34727">MSTYAEARIEKDRTRAICARCAPMIVCPDLLVKLVTLLSIHRALAQTTLPAWPLAVKAPFFNSWYVGGEVSVPLSSSSPINWSFEDMGWYCAIIVDGIAFRLMGADEDPPIEPAKQLAVELTPTRTIFAMQAGPVLVNLMFFTPVTPTDLVRQSIPFSYLYASVKSSDASMHSVNIYSDVLLDWVTGNASLPVVSNGVVENDIVILSSQLTVPQAFTTVGGTMYDGTIYYATSTTNAFKVTYQIGSDVRASAMSSSGLSNTVQSSSPNSSTNQLGLLVDFGDVSTEVLSTVWAIGFYRDPVVQLASSGPSLCAANTDLLVFVL</sequence>
<dbReference type="InterPro" id="IPR033433">
    <property type="entry name" value="GtaA_N"/>
</dbReference>
<keyword evidence="3" id="KW-1185">Reference proteome</keyword>
<organism evidence="2 3">
    <name type="scientific">Schizopora paradoxa</name>
    <dbReference type="NCBI Taxonomy" id="27342"/>
    <lineage>
        <taxon>Eukaryota</taxon>
        <taxon>Fungi</taxon>
        <taxon>Dikarya</taxon>
        <taxon>Basidiomycota</taxon>
        <taxon>Agaricomycotina</taxon>
        <taxon>Agaricomycetes</taxon>
        <taxon>Hymenochaetales</taxon>
        <taxon>Schizoporaceae</taxon>
        <taxon>Schizopora</taxon>
    </lineage>
</organism>
<dbReference type="OrthoDB" id="2800273at2759"/>
<dbReference type="Proteomes" id="UP000053477">
    <property type="component" value="Unassembled WGS sequence"/>
</dbReference>
<dbReference type="EMBL" id="KQ086026">
    <property type="protein sequence ID" value="KLO10461.1"/>
    <property type="molecule type" value="Genomic_DNA"/>
</dbReference>
<evidence type="ECO:0000313" key="3">
    <source>
        <dbReference type="Proteomes" id="UP000053477"/>
    </source>
</evidence>
<proteinExistence type="predicted"/>
<name>A0A0H2S0E3_9AGAM</name>
<dbReference type="PANTHER" id="PTHR31987:SF1">
    <property type="entry name" value="GLUTAMINASE A"/>
    <property type="match status" value="1"/>
</dbReference>
<dbReference type="AlphaFoldDB" id="A0A0H2S0E3"/>
<feature type="domain" description="Glutaminase A N-terminal" evidence="1">
    <location>
        <begin position="124"/>
        <end position="306"/>
    </location>
</feature>
<evidence type="ECO:0000313" key="2">
    <source>
        <dbReference type="EMBL" id="KLO10461.1"/>
    </source>
</evidence>
<reference evidence="2 3" key="1">
    <citation type="submission" date="2015-04" db="EMBL/GenBank/DDBJ databases">
        <title>Complete genome sequence of Schizopora paradoxa KUC8140, a cosmopolitan wood degrader in East Asia.</title>
        <authorList>
            <consortium name="DOE Joint Genome Institute"/>
            <person name="Min B."/>
            <person name="Park H."/>
            <person name="Jang Y."/>
            <person name="Kim J.-J."/>
            <person name="Kim K.H."/>
            <person name="Pangilinan J."/>
            <person name="Lipzen A."/>
            <person name="Riley R."/>
            <person name="Grigoriev I.V."/>
            <person name="Spatafora J.W."/>
            <person name="Choi I.-G."/>
        </authorList>
    </citation>
    <scope>NUCLEOTIDE SEQUENCE [LARGE SCALE GENOMIC DNA]</scope>
    <source>
        <strain evidence="2 3">KUC8140</strain>
    </source>
</reference>
<dbReference type="InParanoid" id="A0A0H2S0E3"/>
<dbReference type="InterPro" id="IPR052743">
    <property type="entry name" value="Glutaminase_GtaA"/>
</dbReference>
<dbReference type="Pfam" id="PF17168">
    <property type="entry name" value="DUF5127"/>
    <property type="match status" value="1"/>
</dbReference>
<protein>
    <recommendedName>
        <fullName evidence="1">Glutaminase A N-terminal domain-containing protein</fullName>
    </recommendedName>
</protein>
<dbReference type="PANTHER" id="PTHR31987">
    <property type="entry name" value="GLUTAMINASE A-RELATED"/>
    <property type="match status" value="1"/>
</dbReference>
<dbReference type="STRING" id="27342.A0A0H2S0E3"/>